<dbReference type="Gene3D" id="3.90.25.10">
    <property type="entry name" value="UDP-galactose 4-epimerase, domain 1"/>
    <property type="match status" value="1"/>
</dbReference>
<organism evidence="2 3">
    <name type="scientific">Bradyrhizobium erythrophlei</name>
    <dbReference type="NCBI Taxonomy" id="1437360"/>
    <lineage>
        <taxon>Bacteria</taxon>
        <taxon>Pseudomonadati</taxon>
        <taxon>Pseudomonadota</taxon>
        <taxon>Alphaproteobacteria</taxon>
        <taxon>Hyphomicrobiales</taxon>
        <taxon>Nitrobacteraceae</taxon>
        <taxon>Bradyrhizobium</taxon>
    </lineage>
</organism>
<proteinExistence type="predicted"/>
<dbReference type="PANTHER" id="PTHR43162:SF1">
    <property type="entry name" value="PRESTALK A DIFFERENTIATION PROTEIN A"/>
    <property type="match status" value="1"/>
</dbReference>
<dbReference type="InterPro" id="IPR051604">
    <property type="entry name" value="Ergot_Alk_Oxidoreductase"/>
</dbReference>
<accession>A0A1M7ULC6</accession>
<dbReference type="Pfam" id="PF05368">
    <property type="entry name" value="NmrA"/>
    <property type="match status" value="1"/>
</dbReference>
<dbReference type="InterPro" id="IPR008030">
    <property type="entry name" value="NmrA-like"/>
</dbReference>
<protein>
    <submittedName>
        <fullName evidence="2">Uncharacterized conserved protein YbjT, contains NAD(P)-binding and DUF2867 domains</fullName>
    </submittedName>
</protein>
<evidence type="ECO:0000313" key="3">
    <source>
        <dbReference type="Proteomes" id="UP000184096"/>
    </source>
</evidence>
<feature type="domain" description="NmrA-like" evidence="1">
    <location>
        <begin position="3"/>
        <end position="236"/>
    </location>
</feature>
<evidence type="ECO:0000313" key="2">
    <source>
        <dbReference type="EMBL" id="SHN83730.1"/>
    </source>
</evidence>
<sequence length="288" mass="30963">MYAVTGITGKVGGTVAQTLLAAGKKVRAVVRDKAKGRPWAYKGCEVAIASIGDADALTAAFAGADGVFLMTPPDYDPEPGFPQTQANAMAIEKAIVAARPDKVVFLSTVGAQVAEPNLLNNSKMTEEALRKLPVPVAFLRAGWFMENASWDVEAARNGVVPSFLQPLDHVIPMVATADIGRTAAALLQEYWNGVRIVELEGPRRYSAADIGRALAAALGREVRVEPVPRETWEQLFRSQGMKNPLPRIRMVDGFNEGWIDFERAGEHRKGAVTLDTVIAGLIRNGDAA</sequence>
<dbReference type="RefSeq" id="WP_072822841.1">
    <property type="nucleotide sequence ID" value="NZ_LT670849.1"/>
</dbReference>
<dbReference type="AlphaFoldDB" id="A0A1M7ULC6"/>
<dbReference type="Gene3D" id="3.40.50.720">
    <property type="entry name" value="NAD(P)-binding Rossmann-like Domain"/>
    <property type="match status" value="1"/>
</dbReference>
<dbReference type="EMBL" id="LT670849">
    <property type="protein sequence ID" value="SHN83730.1"/>
    <property type="molecule type" value="Genomic_DNA"/>
</dbReference>
<dbReference type="OrthoDB" id="7352262at2"/>
<dbReference type="PANTHER" id="PTHR43162">
    <property type="match status" value="1"/>
</dbReference>
<name>A0A1M7ULC6_9BRAD</name>
<gene>
    <name evidence="2" type="ORF">SAMN05444170_5611</name>
</gene>
<dbReference type="InterPro" id="IPR036291">
    <property type="entry name" value="NAD(P)-bd_dom_sf"/>
</dbReference>
<reference evidence="3" key="1">
    <citation type="submission" date="2016-11" db="EMBL/GenBank/DDBJ databases">
        <authorList>
            <person name="Varghese N."/>
            <person name="Submissions S."/>
        </authorList>
    </citation>
    <scope>NUCLEOTIDE SEQUENCE [LARGE SCALE GENOMIC DNA]</scope>
    <source>
        <strain evidence="3">GAS401</strain>
    </source>
</reference>
<evidence type="ECO:0000259" key="1">
    <source>
        <dbReference type="Pfam" id="PF05368"/>
    </source>
</evidence>
<dbReference type="Proteomes" id="UP000184096">
    <property type="component" value="Chromosome I"/>
</dbReference>
<dbReference type="SUPFAM" id="SSF51735">
    <property type="entry name" value="NAD(P)-binding Rossmann-fold domains"/>
    <property type="match status" value="1"/>
</dbReference>
<keyword evidence="3" id="KW-1185">Reference proteome</keyword>